<evidence type="ECO:0000313" key="2">
    <source>
        <dbReference type="Proteomes" id="UP000595897"/>
    </source>
</evidence>
<accession>A0A7R7EHU3</accession>
<dbReference type="EMBL" id="AP024169">
    <property type="protein sequence ID" value="BCN29010.1"/>
    <property type="molecule type" value="Genomic_DNA"/>
</dbReference>
<reference evidence="1 2" key="1">
    <citation type="submission" date="2020-11" db="EMBL/GenBank/DDBJ databases">
        <title>Draft genome sequencing of a Lachnospiraceae strain isolated from anoxic soil subjected to BSD treatment.</title>
        <authorList>
            <person name="Uek A."/>
            <person name="Tonouchi A."/>
        </authorList>
    </citation>
    <scope>NUCLEOTIDE SEQUENCE [LARGE SCALE GENOMIC DNA]</scope>
    <source>
        <strain evidence="1 2">TB5</strain>
    </source>
</reference>
<keyword evidence="2" id="KW-1185">Reference proteome</keyword>
<dbReference type="RefSeq" id="WP_271714309.1">
    <property type="nucleotide sequence ID" value="NZ_AP024169.1"/>
</dbReference>
<proteinExistence type="predicted"/>
<protein>
    <submittedName>
        <fullName evidence="1">Uncharacterized protein</fullName>
    </submittedName>
</protein>
<sequence>MKVENKIGQDFDSLAQRIIYSYVATYPDFKPVEHGVCYESQKQMHDFIADTLLLLYEHTEILGVAIVPDAYYENWAL</sequence>
<dbReference type="KEGG" id="ahb:bsdtb5_03050"/>
<name>A0A7R7EHU3_9FIRM</name>
<gene>
    <name evidence="1" type="ORF">bsdtb5_03050</name>
</gene>
<dbReference type="Proteomes" id="UP000595897">
    <property type="component" value="Chromosome"/>
</dbReference>
<dbReference type="AlphaFoldDB" id="A0A7R7EHU3"/>
<evidence type="ECO:0000313" key="1">
    <source>
        <dbReference type="EMBL" id="BCN29010.1"/>
    </source>
</evidence>
<organism evidence="1 2">
    <name type="scientific">Anaeromicropila herbilytica</name>
    <dbReference type="NCBI Taxonomy" id="2785025"/>
    <lineage>
        <taxon>Bacteria</taxon>
        <taxon>Bacillati</taxon>
        <taxon>Bacillota</taxon>
        <taxon>Clostridia</taxon>
        <taxon>Lachnospirales</taxon>
        <taxon>Lachnospiraceae</taxon>
        <taxon>Anaeromicropila</taxon>
    </lineage>
</organism>